<sequence length="473" mass="52494">MGDTGVHFQCQCCRSPLNIVDLGRSESHAQASGRLPNRHSTVLGASLFGGKVDESFIVLDPSGVRRAPAESAVLGPGSRALEESFVLLAGASSTHRQAHAAEGSQLSADPTLALDDRFTQLQHIFDVASWQTKLDQPLCQECTKRVKEEIEASVAEVEAECAAYEAAISKLEADQTQALSEEDFEAELKAVGAEKAQREAAEAQAALEQAERGLQALQAEAEDLAKQEEQYWQSFNNFQMQLAMHVEDRDVLLNKIDHATAQLDRLKQANIYNDVFHIWYDGPFGTISGFRLGRTSAQPVRWEEINAAWGQAVLLLHTMAQACRLNFSQYRLLPMGSYPRIADRSQTLDLFGPVNRLYCTSFDKAATYFLACIKEFSEVARSKDLREGQNPLELPYAIEGDIVGGFSIKLQSPFKRDAHWTKALKYMLTDLKWCLAWMVGRQERSARAAQQQQPQQQQQQGATSTQLPAAAQN</sequence>
<dbReference type="Pfam" id="PF04111">
    <property type="entry name" value="APG6"/>
    <property type="match status" value="1"/>
</dbReference>
<evidence type="ECO:0000256" key="2">
    <source>
        <dbReference type="ARBA" id="ARBA00023054"/>
    </source>
</evidence>
<feature type="compositionally biased region" description="Polar residues" evidence="4">
    <location>
        <begin position="461"/>
        <end position="473"/>
    </location>
</feature>
<dbReference type="FunFam" id="1.10.418.40:FF:000002">
    <property type="entry name" value="Beclin 1 protein"/>
    <property type="match status" value="1"/>
</dbReference>
<dbReference type="GO" id="GO:0006995">
    <property type="term" value="P:cellular response to nitrogen starvation"/>
    <property type="evidence" value="ECO:0007669"/>
    <property type="project" value="TreeGrafter"/>
</dbReference>
<dbReference type="InterPro" id="IPR040455">
    <property type="entry name" value="Atg6_BARA"/>
</dbReference>
<comment type="similarity">
    <text evidence="1">Belongs to the beclin family.</text>
</comment>
<dbReference type="InterPro" id="IPR041691">
    <property type="entry name" value="Atg6/beclin_CC"/>
</dbReference>
<dbReference type="InterPro" id="IPR038274">
    <property type="entry name" value="Atg6/Beclin_C_sf"/>
</dbReference>
<dbReference type="Pfam" id="PF17675">
    <property type="entry name" value="APG6_N"/>
    <property type="match status" value="1"/>
</dbReference>
<dbReference type="Gene3D" id="6.10.250.3110">
    <property type="match status" value="1"/>
</dbReference>
<dbReference type="GO" id="GO:0034271">
    <property type="term" value="C:phosphatidylinositol 3-kinase complex, class III, type I"/>
    <property type="evidence" value="ECO:0007669"/>
    <property type="project" value="TreeGrafter"/>
</dbReference>
<dbReference type="GO" id="GO:0030674">
    <property type="term" value="F:protein-macromolecule adaptor activity"/>
    <property type="evidence" value="ECO:0007669"/>
    <property type="project" value="TreeGrafter"/>
</dbReference>
<dbReference type="GO" id="GO:0000045">
    <property type="term" value="P:autophagosome assembly"/>
    <property type="evidence" value="ECO:0007669"/>
    <property type="project" value="TreeGrafter"/>
</dbReference>
<evidence type="ECO:0000259" key="6">
    <source>
        <dbReference type="Pfam" id="PF17675"/>
    </source>
</evidence>
<dbReference type="GO" id="GO:0000407">
    <property type="term" value="C:phagophore assembly site"/>
    <property type="evidence" value="ECO:0007669"/>
    <property type="project" value="TreeGrafter"/>
</dbReference>
<evidence type="ECO:0000313" key="7">
    <source>
        <dbReference type="EMBL" id="KAK9810947.1"/>
    </source>
</evidence>
<feature type="coiled-coil region" evidence="3">
    <location>
        <begin position="147"/>
        <end position="269"/>
    </location>
</feature>
<dbReference type="PANTHER" id="PTHR12768:SF4">
    <property type="entry name" value="BECLIN-1"/>
    <property type="match status" value="1"/>
</dbReference>
<dbReference type="GO" id="GO:0043548">
    <property type="term" value="F:phosphatidylinositol 3-kinase binding"/>
    <property type="evidence" value="ECO:0007669"/>
    <property type="project" value="TreeGrafter"/>
</dbReference>
<evidence type="ECO:0008006" key="9">
    <source>
        <dbReference type="Google" id="ProtNLM"/>
    </source>
</evidence>
<keyword evidence="2 3" id="KW-0175">Coiled coil</keyword>
<feature type="region of interest" description="Disordered" evidence="4">
    <location>
        <begin position="447"/>
        <end position="473"/>
    </location>
</feature>
<evidence type="ECO:0000313" key="8">
    <source>
        <dbReference type="Proteomes" id="UP001465755"/>
    </source>
</evidence>
<feature type="domain" description="Atg6 BARA" evidence="5">
    <location>
        <begin position="266"/>
        <end position="438"/>
    </location>
</feature>
<reference evidence="7 8" key="1">
    <citation type="journal article" date="2024" name="Nat. Commun.">
        <title>Phylogenomics reveals the evolutionary origins of lichenization in chlorophyte algae.</title>
        <authorList>
            <person name="Puginier C."/>
            <person name="Libourel C."/>
            <person name="Otte J."/>
            <person name="Skaloud P."/>
            <person name="Haon M."/>
            <person name="Grisel S."/>
            <person name="Petersen M."/>
            <person name="Berrin J.G."/>
            <person name="Delaux P.M."/>
            <person name="Dal Grande F."/>
            <person name="Keller J."/>
        </authorList>
    </citation>
    <scope>NUCLEOTIDE SEQUENCE [LARGE SCALE GENOMIC DNA]</scope>
    <source>
        <strain evidence="7 8">SAG 2036</strain>
    </source>
</reference>
<dbReference type="PANTHER" id="PTHR12768">
    <property type="entry name" value="BECLIN 1"/>
    <property type="match status" value="1"/>
</dbReference>
<dbReference type="GO" id="GO:0045324">
    <property type="term" value="P:late endosome to vacuole transport"/>
    <property type="evidence" value="ECO:0007669"/>
    <property type="project" value="TreeGrafter"/>
</dbReference>
<keyword evidence="8" id="KW-1185">Reference proteome</keyword>
<dbReference type="AlphaFoldDB" id="A0AAW1PQC2"/>
<proteinExistence type="inferred from homology"/>
<evidence type="ECO:0000259" key="5">
    <source>
        <dbReference type="Pfam" id="PF04111"/>
    </source>
</evidence>
<name>A0AAW1PQC2_9CHLO</name>
<evidence type="ECO:0000256" key="1">
    <source>
        <dbReference type="ARBA" id="ARBA00005965"/>
    </source>
</evidence>
<dbReference type="GO" id="GO:0034272">
    <property type="term" value="C:phosphatidylinositol 3-kinase complex, class III, type II"/>
    <property type="evidence" value="ECO:0007669"/>
    <property type="project" value="TreeGrafter"/>
</dbReference>
<evidence type="ECO:0000256" key="4">
    <source>
        <dbReference type="SAM" id="MobiDB-lite"/>
    </source>
</evidence>
<organism evidence="7 8">
    <name type="scientific">Symbiochloris irregularis</name>
    <dbReference type="NCBI Taxonomy" id="706552"/>
    <lineage>
        <taxon>Eukaryota</taxon>
        <taxon>Viridiplantae</taxon>
        <taxon>Chlorophyta</taxon>
        <taxon>core chlorophytes</taxon>
        <taxon>Trebouxiophyceae</taxon>
        <taxon>Trebouxiales</taxon>
        <taxon>Trebouxiaceae</taxon>
        <taxon>Symbiochloris</taxon>
    </lineage>
</organism>
<protein>
    <recommendedName>
        <fullName evidence="9">Beclin 1</fullName>
    </recommendedName>
</protein>
<feature type="compositionally biased region" description="Low complexity" evidence="4">
    <location>
        <begin position="450"/>
        <end position="460"/>
    </location>
</feature>
<dbReference type="Gene3D" id="1.10.418.40">
    <property type="entry name" value="Autophagy protein 6/Beclin 1"/>
    <property type="match status" value="1"/>
</dbReference>
<dbReference type="Proteomes" id="UP001465755">
    <property type="component" value="Unassembled WGS sequence"/>
</dbReference>
<feature type="domain" description="Atg6/beclin coiled-coil" evidence="6">
    <location>
        <begin position="137"/>
        <end position="263"/>
    </location>
</feature>
<accession>A0AAW1PQC2</accession>
<gene>
    <name evidence="7" type="ORF">WJX73_000341</name>
</gene>
<evidence type="ECO:0000256" key="3">
    <source>
        <dbReference type="SAM" id="Coils"/>
    </source>
</evidence>
<comment type="caution">
    <text evidence="7">The sequence shown here is derived from an EMBL/GenBank/DDBJ whole genome shotgun (WGS) entry which is preliminary data.</text>
</comment>
<dbReference type="GO" id="GO:0000423">
    <property type="term" value="P:mitophagy"/>
    <property type="evidence" value="ECO:0007669"/>
    <property type="project" value="TreeGrafter"/>
</dbReference>
<dbReference type="InterPro" id="IPR007243">
    <property type="entry name" value="Atg6/Beclin"/>
</dbReference>
<dbReference type="EMBL" id="JALJOQ010000012">
    <property type="protein sequence ID" value="KAK9810947.1"/>
    <property type="molecule type" value="Genomic_DNA"/>
</dbReference>